<sequence length="202" mass="22297">MQELIRRRALKSALAGRSGKDLDELMLFVTKNLTDHRFSRIMLDVAALMVEVYYPEVTTCKATCRRLKILQKTFYDKVDVKQVDVPSYSGSFGILPNHVPALAVIKPGVVTVFEKEGEAKKYFGKQLPFSPLMSSGTISINEDSSVQVLAEAAVPVDRLDPQLCRDGLTKAQQALQSASSDTARAEAQIEVEVHEALVKALE</sequence>
<comment type="caution">
    <text evidence="1">The sequence shown here is derived from an EMBL/GenBank/DDBJ whole genome shotgun (WGS) entry which is preliminary data.</text>
</comment>
<proteinExistence type="predicted"/>
<keyword evidence="2" id="KW-1185">Reference proteome</keyword>
<evidence type="ECO:0000313" key="2">
    <source>
        <dbReference type="Proteomes" id="UP000821865"/>
    </source>
</evidence>
<reference evidence="1" key="1">
    <citation type="submission" date="2020-05" db="EMBL/GenBank/DDBJ databases">
        <title>Large-scale comparative analyses of tick genomes elucidate their genetic diversity and vector capacities.</title>
        <authorList>
            <person name="Jia N."/>
            <person name="Wang J."/>
            <person name="Shi W."/>
            <person name="Du L."/>
            <person name="Sun Y."/>
            <person name="Zhan W."/>
            <person name="Jiang J."/>
            <person name="Wang Q."/>
            <person name="Zhang B."/>
            <person name="Ji P."/>
            <person name="Sakyi L.B."/>
            <person name="Cui X."/>
            <person name="Yuan T."/>
            <person name="Jiang B."/>
            <person name="Yang W."/>
            <person name="Lam T.T.-Y."/>
            <person name="Chang Q."/>
            <person name="Ding S."/>
            <person name="Wang X."/>
            <person name="Zhu J."/>
            <person name="Ruan X."/>
            <person name="Zhao L."/>
            <person name="Wei J."/>
            <person name="Que T."/>
            <person name="Du C."/>
            <person name="Cheng J."/>
            <person name="Dai P."/>
            <person name="Han X."/>
            <person name="Huang E."/>
            <person name="Gao Y."/>
            <person name="Liu J."/>
            <person name="Shao H."/>
            <person name="Ye R."/>
            <person name="Li L."/>
            <person name="Wei W."/>
            <person name="Wang X."/>
            <person name="Wang C."/>
            <person name="Yang T."/>
            <person name="Huo Q."/>
            <person name="Li W."/>
            <person name="Guo W."/>
            <person name="Chen H."/>
            <person name="Zhou L."/>
            <person name="Ni X."/>
            <person name="Tian J."/>
            <person name="Zhou Y."/>
            <person name="Sheng Y."/>
            <person name="Liu T."/>
            <person name="Pan Y."/>
            <person name="Xia L."/>
            <person name="Li J."/>
            <person name="Zhao F."/>
            <person name="Cao W."/>
        </authorList>
    </citation>
    <scope>NUCLEOTIDE SEQUENCE</scope>
    <source>
        <strain evidence="1">Dsil-2018</strain>
    </source>
</reference>
<dbReference type="EMBL" id="CM023480">
    <property type="protein sequence ID" value="KAH7970317.1"/>
    <property type="molecule type" value="Genomic_DNA"/>
</dbReference>
<evidence type="ECO:0000313" key="1">
    <source>
        <dbReference type="EMBL" id="KAH7970317.1"/>
    </source>
</evidence>
<name>A0ACB8DI84_DERSI</name>
<organism evidence="1 2">
    <name type="scientific">Dermacentor silvarum</name>
    <name type="common">Tick</name>
    <dbReference type="NCBI Taxonomy" id="543639"/>
    <lineage>
        <taxon>Eukaryota</taxon>
        <taxon>Metazoa</taxon>
        <taxon>Ecdysozoa</taxon>
        <taxon>Arthropoda</taxon>
        <taxon>Chelicerata</taxon>
        <taxon>Arachnida</taxon>
        <taxon>Acari</taxon>
        <taxon>Parasitiformes</taxon>
        <taxon>Ixodida</taxon>
        <taxon>Ixodoidea</taxon>
        <taxon>Ixodidae</taxon>
        <taxon>Rhipicephalinae</taxon>
        <taxon>Dermacentor</taxon>
    </lineage>
</organism>
<accession>A0ACB8DI84</accession>
<dbReference type="Proteomes" id="UP000821865">
    <property type="component" value="Chromosome 11"/>
</dbReference>
<protein>
    <submittedName>
        <fullName evidence="1">Uncharacterized protein</fullName>
    </submittedName>
</protein>
<gene>
    <name evidence="1" type="ORF">HPB49_003015</name>
</gene>